<organism evidence="2 3">
    <name type="scientific">Paenibacillus borealis</name>
    <dbReference type="NCBI Taxonomy" id="160799"/>
    <lineage>
        <taxon>Bacteria</taxon>
        <taxon>Bacillati</taxon>
        <taxon>Bacillota</taxon>
        <taxon>Bacilli</taxon>
        <taxon>Bacillales</taxon>
        <taxon>Paenibacillaceae</taxon>
        <taxon>Paenibacillus</taxon>
    </lineage>
</organism>
<evidence type="ECO:0000313" key="3">
    <source>
        <dbReference type="Proteomes" id="UP000187412"/>
    </source>
</evidence>
<accession>A0ABX3H1P5</accession>
<dbReference type="Proteomes" id="UP000187412">
    <property type="component" value="Unassembled WGS sequence"/>
</dbReference>
<keyword evidence="1" id="KW-1133">Transmembrane helix</keyword>
<comment type="caution">
    <text evidence="2">The sequence shown here is derived from an EMBL/GenBank/DDBJ whole genome shotgun (WGS) entry which is preliminary data.</text>
</comment>
<dbReference type="EMBL" id="MPTB01000034">
    <property type="protein sequence ID" value="OMD43824.1"/>
    <property type="molecule type" value="Genomic_DNA"/>
</dbReference>
<keyword evidence="1" id="KW-0472">Membrane</keyword>
<name>A0ABX3H1P5_PAEBO</name>
<evidence type="ECO:0000313" key="2">
    <source>
        <dbReference type="EMBL" id="OMD43824.1"/>
    </source>
</evidence>
<gene>
    <name evidence="2" type="ORF">BSK56_23745</name>
</gene>
<keyword evidence="3" id="KW-1185">Reference proteome</keyword>
<proteinExistence type="predicted"/>
<evidence type="ECO:0000256" key="1">
    <source>
        <dbReference type="SAM" id="Phobius"/>
    </source>
</evidence>
<reference evidence="2 3" key="1">
    <citation type="submission" date="2016-10" db="EMBL/GenBank/DDBJ databases">
        <title>Paenibacillus species isolates.</title>
        <authorList>
            <person name="Beno S.M."/>
        </authorList>
    </citation>
    <scope>NUCLEOTIDE SEQUENCE [LARGE SCALE GENOMIC DNA]</scope>
    <source>
        <strain evidence="2 3">FSL H7-0744</strain>
    </source>
</reference>
<dbReference type="RefSeq" id="WP_076113021.1">
    <property type="nucleotide sequence ID" value="NZ_MPTB01000034.1"/>
</dbReference>
<sequence length="153" mass="17792">MKGIMKYSRTIMLLEAVIIAVLATLLILEFIERPSRSNDQPNLITHFDQMDLDRIKEMIQRFEDGKGDNLTLLNWGIDSGPFIHDVYNDGRELRWTLDNTRDSMSSATGKTEYVCKAIGLENTTDFYRVNLSEYSGYPKEEKINIIFFRKDEL</sequence>
<keyword evidence="1" id="KW-0812">Transmembrane</keyword>
<protein>
    <submittedName>
        <fullName evidence="2">Uncharacterized protein</fullName>
    </submittedName>
</protein>
<feature type="transmembrane region" description="Helical" evidence="1">
    <location>
        <begin position="12"/>
        <end position="31"/>
    </location>
</feature>